<evidence type="ECO:0000256" key="4">
    <source>
        <dbReference type="ARBA" id="ARBA00022806"/>
    </source>
</evidence>
<dbReference type="EMBL" id="JAGRRH010000025">
    <property type="protein sequence ID" value="KAG7342293.1"/>
    <property type="molecule type" value="Genomic_DNA"/>
</dbReference>
<reference evidence="9" key="2">
    <citation type="submission" date="2021-04" db="EMBL/GenBank/DDBJ databases">
        <authorList>
            <person name="Podell S."/>
        </authorList>
    </citation>
    <scope>NUCLEOTIDE SEQUENCE</scope>
    <source>
        <strain evidence="9">Hildebrandi</strain>
    </source>
</reference>
<dbReference type="FunFam" id="3.40.50.300:FF:000062">
    <property type="entry name" value="U5 small nuclear ribonucleoprotein helicase"/>
    <property type="match status" value="1"/>
</dbReference>
<keyword evidence="2" id="KW-0547">Nucleotide-binding</keyword>
<evidence type="ECO:0000313" key="9">
    <source>
        <dbReference type="EMBL" id="KAG7342293.1"/>
    </source>
</evidence>
<dbReference type="SMART" id="SM00382">
    <property type="entry name" value="AAA"/>
    <property type="match status" value="2"/>
</dbReference>
<keyword evidence="5" id="KW-0067">ATP-binding</keyword>
<evidence type="ECO:0000256" key="6">
    <source>
        <dbReference type="ARBA" id="ARBA00034541"/>
    </source>
</evidence>
<dbReference type="PIRSF" id="PIRSF039073">
    <property type="entry name" value="BRR2"/>
    <property type="match status" value="1"/>
</dbReference>
<keyword evidence="10" id="KW-1185">Reference proteome</keyword>
<evidence type="ECO:0000256" key="1">
    <source>
        <dbReference type="ARBA" id="ARBA00010140"/>
    </source>
</evidence>
<dbReference type="GO" id="GO:0016787">
    <property type="term" value="F:hydrolase activity"/>
    <property type="evidence" value="ECO:0007669"/>
    <property type="project" value="UniProtKB-KW"/>
</dbReference>
<dbReference type="GO" id="GO:0005524">
    <property type="term" value="F:ATP binding"/>
    <property type="evidence" value="ECO:0007669"/>
    <property type="project" value="UniProtKB-KW"/>
</dbReference>
<dbReference type="InterPro" id="IPR004179">
    <property type="entry name" value="Sec63-dom"/>
</dbReference>
<dbReference type="FunFam" id="1.10.10.10:FF:000024">
    <property type="entry name" value="U5 small nuclear ribonucleoprotein helicase"/>
    <property type="match status" value="1"/>
</dbReference>
<sequence length="2121" mass="236367">MEAILRELDEENAGTKFPPLSSREAAMYSTENLAQALSRLAQAMRNVAPLLQQQRLEGNSTESKTDDNGIVNAEWLIKVLQPISSDLGVSQLARLVVEASQPPNSPQQQEEALFATLGASEEAMTALFEIFPRMTEIQQNISLKDLGFHDDSLLPTMTYIDHAEVERQKLRQEVIDTAQVAALVQAEVDALMASQLSGPGGGATHTIARKSEIELQKAAKKAQKRAAQALQRAKDAGAILEEGDLLAVNPEAGTIGEGGLLGRSHDELLALQQALLPEGSRKYYNEQGLPSGTVREDDDEIGYEKVTIPPPVLDASQLHPRLRIEDIMDEECARAFAGTTSLNPMQSAVFDTAFHRRENMLVCAPTGAGKTNVAMLTVTAHFRDVGLIRSYENDGDGSNSALETGQKVVYIAPMKALAQEVVEKFSSKLKPLGLIVRELTGDMQLTRVEAEAANVIVTTPEKWDVVTRKSGNDDNSLGNKCGLLIIDEVHLLADDRGSVIESVVARSHRLVESRQKQQRIVGLSATLPNYQDVAEFLQVPERGLFYFGPEHRPVPLQQTFVGVTGNVKDRSLMERKMNDVCYNIVKDSLRRGYQVMVFVHSRKGTSDAATALAQRASAASELDRYFVTQGKEGAHGEAYKRYVDRVMKSRNREVTNHFYNGMGIHHAGMLRGDRKLTESMFADGAIKVLCTTATLAWGINLPAHTVVVKGTDIYNPEKGKMVDLSILDVQQIFGRAGRPQFDTSGEANLITNHAALNRYLDKLVRAVPIESTFTKQLADHLNAEIVGGTVTNLNEAATWLSYTYLYVRMLKNPLAYGISADKKVDDPMLRGKLLELVREAATTLSHEMMVSFDPRSGNLSMTTLGRVAAHFYIQSESVATFNETMHLKPLPTDSDLVRMVSSANEFENLRVRQEEQSELDDLQAKCPLPLEGPVNDASTKTYVLLQAFISRQRPKSFTLISDTNYIASNAGRVARAIFEMCLHSDKAGTALKLLRIAKSIDNQFWWFQTPLRSFESELGINVIKAIESRHHSGRSTGYDSMASALSLLDMTPEEVGQLVRSKKAAGTKVQRFVAMIPKPHVEYRVQPVTRDVLRFQIDLTPDFEWQGRWHGGAVFFWLWIENSQSDRIYHQEQVMFTKKSFSESLNLDIFVPTFQGTSTQYLLRLVSDTWVGVEVVYPISLEETRMPEQHPVNTDLIDLTPLPTTALQDEKYEQLFSKIETFNPVQTQLFHVLYHTDYPVLLGAPTGSGKTVCGELPILRMKRVHKEGICVYIAPLKSLARERLKEWTSRFGGTPLHWKVLELSGDTHHDRGALDRADILICTPEKFDLLSRNWRGGAKDKKQSFVQRVRLLVIDEIHLLGEERGAVLEAIVSRMRFISRSLQEQTHNHQQSELVRIVGLSTAVANPLDLADWIGIRIDGADPAIRRGLYNFRPSIRPVPTVVHVQGYPGKHYCPRMATMNKPCYASIKQYAPDRPSLIFVASRRQTRLTAFDLISFAARDENPKAFLGCDDAYIDAIAASVQDEALRHTITFGIGLHHAGLSSGDRDIVERLYLSGEIRVLVATATLAWGVNLPARLVIVKGTEYFDAKTSRYVDYPLTDCLQMIGRAGRPGFDTEGTAVVLVESSKKTFYKKFLYTPFPVESCLRGRLCENLNAEIASGTVNTLLDAIGYLSWTFFARRVKANPSYYGAKSSKAEDVDALLSEIATETLVTLKEQGCIDCELSENDVISPTVLGRATCDYYLNHKTAKQMNFGLRECSRMILLERATKPSADNQCTKLHAFVRRQRLEDVSIAWLLYCLCSTHEFDELPVRHNEEFLNEELSESVMWGADTSGILSLDGRRGYIDSEVYADPHTKAFLLIQAFLQKQKLPISDYVNDTKTVMDSVPRLLAAMQFISSHAIHSDGSFEVACQIVRTRQLITSRSTTRSHPATQIPGMNYTSFKELLQKSSLPIGSTLEDDVTGSLWTVRQAARDDVAEAMKKCKKGTFKASFQVILDSLYAMPSVFLSSCKIYHEIDKVSGKSKGTLKVSLTIDFPRSKHPLKDNFATLVLVLGSFNNQRLLGHLEIPMAQQGQRTMEKELQFDWKAANEDGGEDGGHIVLRLLVDSVRGLDSEIVIQLS</sequence>
<dbReference type="GO" id="GO:0004386">
    <property type="term" value="F:helicase activity"/>
    <property type="evidence" value="ECO:0007669"/>
    <property type="project" value="UniProtKB-KW"/>
</dbReference>
<dbReference type="OrthoDB" id="5575at2759"/>
<dbReference type="PROSITE" id="PS51192">
    <property type="entry name" value="HELICASE_ATP_BIND_1"/>
    <property type="match status" value="2"/>
</dbReference>
<evidence type="ECO:0000259" key="8">
    <source>
        <dbReference type="PROSITE" id="PS51194"/>
    </source>
</evidence>
<dbReference type="PROSITE" id="PS51194">
    <property type="entry name" value="HELICASE_CTER"/>
    <property type="match status" value="2"/>
</dbReference>
<dbReference type="CDD" id="cd18795">
    <property type="entry name" value="SF2_C_Ski2"/>
    <property type="match status" value="2"/>
</dbReference>
<accession>A0A9K3KEV1</accession>
<dbReference type="GO" id="GO:0003676">
    <property type="term" value="F:nucleic acid binding"/>
    <property type="evidence" value="ECO:0007669"/>
    <property type="project" value="InterPro"/>
</dbReference>
<protein>
    <recommendedName>
        <fullName evidence="6">U5 small nuclear ribonucleoprotein 200 kDa helicase</fullName>
    </recommendedName>
</protein>
<dbReference type="InterPro" id="IPR001650">
    <property type="entry name" value="Helicase_C-like"/>
</dbReference>
<dbReference type="PANTHER" id="PTHR47961">
    <property type="entry name" value="DNA POLYMERASE THETA, PUTATIVE (AFU_ORTHOLOGUE AFUA_1G05260)-RELATED"/>
    <property type="match status" value="1"/>
</dbReference>
<feature type="domain" description="Helicase C-terminal" evidence="8">
    <location>
        <begin position="1467"/>
        <end position="1670"/>
    </location>
</feature>
<feature type="domain" description="Helicase C-terminal" evidence="8">
    <location>
        <begin position="576"/>
        <end position="797"/>
    </location>
</feature>
<gene>
    <name evidence="9" type="ORF">IV203_007385</name>
</gene>
<proteinExistence type="inferred from homology"/>
<feature type="domain" description="Helicase ATP-binding" evidence="7">
    <location>
        <begin position="351"/>
        <end position="545"/>
    </location>
</feature>
<evidence type="ECO:0000256" key="2">
    <source>
        <dbReference type="ARBA" id="ARBA00022741"/>
    </source>
</evidence>
<dbReference type="PANTHER" id="PTHR47961:SF13">
    <property type="entry name" value="ACTIVATING SIGNAL COINTEGRATOR 1 COMPLEX SUBUNIT 3"/>
    <property type="match status" value="1"/>
</dbReference>
<dbReference type="SMART" id="SM00487">
    <property type="entry name" value="DEXDc"/>
    <property type="match status" value="2"/>
</dbReference>
<dbReference type="Pfam" id="PF02889">
    <property type="entry name" value="Sec63"/>
    <property type="match status" value="2"/>
</dbReference>
<dbReference type="Pfam" id="PF23445">
    <property type="entry name" value="WHD_SNRNP200"/>
    <property type="match status" value="2"/>
</dbReference>
<dbReference type="InterPro" id="IPR057842">
    <property type="entry name" value="WH_MER3"/>
</dbReference>
<organism evidence="9 10">
    <name type="scientific">Nitzschia inconspicua</name>
    <dbReference type="NCBI Taxonomy" id="303405"/>
    <lineage>
        <taxon>Eukaryota</taxon>
        <taxon>Sar</taxon>
        <taxon>Stramenopiles</taxon>
        <taxon>Ochrophyta</taxon>
        <taxon>Bacillariophyta</taxon>
        <taxon>Bacillariophyceae</taxon>
        <taxon>Bacillariophycidae</taxon>
        <taxon>Bacillariales</taxon>
        <taxon>Bacillariaceae</taxon>
        <taxon>Nitzschia</taxon>
    </lineage>
</organism>
<comment type="similarity">
    <text evidence="1">Belongs to the helicase family. SKI2 subfamily.</text>
</comment>
<dbReference type="InterPro" id="IPR011545">
    <property type="entry name" value="DEAD/DEAH_box_helicase_dom"/>
</dbReference>
<evidence type="ECO:0000313" key="10">
    <source>
        <dbReference type="Proteomes" id="UP000693970"/>
    </source>
</evidence>
<dbReference type="SMART" id="SM00490">
    <property type="entry name" value="HELICc"/>
    <property type="match status" value="2"/>
</dbReference>
<dbReference type="Proteomes" id="UP000693970">
    <property type="component" value="Unassembled WGS sequence"/>
</dbReference>
<reference evidence="9" key="1">
    <citation type="journal article" date="2021" name="Sci. Rep.">
        <title>Diploid genomic architecture of Nitzschia inconspicua, an elite biomass production diatom.</title>
        <authorList>
            <person name="Oliver A."/>
            <person name="Podell S."/>
            <person name="Pinowska A."/>
            <person name="Traller J.C."/>
            <person name="Smith S.R."/>
            <person name="McClure R."/>
            <person name="Beliaev A."/>
            <person name="Bohutskyi P."/>
            <person name="Hill E.A."/>
            <person name="Rabines A."/>
            <person name="Zheng H."/>
            <person name="Allen L.Z."/>
            <person name="Kuo A."/>
            <person name="Grigoriev I.V."/>
            <person name="Allen A.E."/>
            <person name="Hazlebeck D."/>
            <person name="Allen E.E."/>
        </authorList>
    </citation>
    <scope>NUCLEOTIDE SEQUENCE</scope>
    <source>
        <strain evidence="9">Hildebrandi</strain>
    </source>
</reference>
<dbReference type="Pfam" id="PF00270">
    <property type="entry name" value="DEAD"/>
    <property type="match status" value="2"/>
</dbReference>
<dbReference type="FunFam" id="3.40.50.300:FF:003287">
    <property type="entry name" value="U5 small nuclear ribonucleoprotein 200 kDa helicase"/>
    <property type="match status" value="1"/>
</dbReference>
<dbReference type="FunFam" id="3.40.50.300:FF:000231">
    <property type="entry name" value="Activating signal cointegrator 1 complex subunit 3"/>
    <property type="match status" value="1"/>
</dbReference>
<dbReference type="Pfam" id="PF00271">
    <property type="entry name" value="Helicase_C"/>
    <property type="match status" value="2"/>
</dbReference>
<keyword evidence="3" id="KW-0378">Hydrolase</keyword>
<evidence type="ECO:0000256" key="5">
    <source>
        <dbReference type="ARBA" id="ARBA00022840"/>
    </source>
</evidence>
<dbReference type="SMART" id="SM00973">
    <property type="entry name" value="Sec63"/>
    <property type="match status" value="2"/>
</dbReference>
<dbReference type="InterPro" id="IPR014001">
    <property type="entry name" value="Helicase_ATP-bd"/>
</dbReference>
<dbReference type="InterPro" id="IPR050474">
    <property type="entry name" value="Hel308_SKI2-like"/>
</dbReference>
<dbReference type="InterPro" id="IPR003593">
    <property type="entry name" value="AAA+_ATPase"/>
</dbReference>
<keyword evidence="4 9" id="KW-0347">Helicase</keyword>
<comment type="caution">
    <text evidence="9">The sequence shown here is derived from an EMBL/GenBank/DDBJ whole genome shotgun (WGS) entry which is preliminary data.</text>
</comment>
<evidence type="ECO:0000256" key="3">
    <source>
        <dbReference type="ARBA" id="ARBA00022801"/>
    </source>
</evidence>
<name>A0A9K3KEV1_9STRA</name>
<feature type="domain" description="Helicase ATP-binding" evidence="7">
    <location>
        <begin position="1231"/>
        <end position="1422"/>
    </location>
</feature>
<dbReference type="FunFam" id="1.10.10.10:FF:000012">
    <property type="entry name" value="U5 small nuclear ribonucleoprotein helicase"/>
    <property type="match status" value="1"/>
</dbReference>
<evidence type="ECO:0000259" key="7">
    <source>
        <dbReference type="PROSITE" id="PS51192"/>
    </source>
</evidence>